<dbReference type="InterPro" id="IPR035368">
    <property type="entry name" value="Nrap_D3"/>
</dbReference>
<evidence type="ECO:0000259" key="9">
    <source>
        <dbReference type="Pfam" id="PF17405"/>
    </source>
</evidence>
<dbReference type="Pfam" id="PF17406">
    <property type="entry name" value="Nrap_D5"/>
    <property type="match status" value="1"/>
</dbReference>
<evidence type="ECO:0000259" key="6">
    <source>
        <dbReference type="Pfam" id="PF03813"/>
    </source>
</evidence>
<feature type="domain" description="Nrap protein" evidence="11">
    <location>
        <begin position="982"/>
        <end position="1126"/>
    </location>
</feature>
<sequence>MESNPKRLKTSHSGGFNADLKMAARLTTASTFVLETEELLKNTKLDYGKAFPGADALLFKAKSAIESLESSEPEKIGPATKRFEKKHKIMVPFPDPRPAEDLPYLVSFIKPSKINVVGSYVMRSMVRGSQATPAIDMVIEMPQEMFQDKDYMNMRYFYRRAFFVAHLAHALKSIMSADAAVDFEFLHQNELLPVLVVRIIKKASNSDDSDHGAINEQATGQTATQFEDYVIRIIPCAPVGLFSKDKLVPSRCSNKQGVSEEKRETSLPATPFYNNTLKAEETFISYLRVLTMAKKECAAFTDACLLGRVWLKQRGFGSSISDGGFGTFEWSLMLALLLKAGGNGKKAKKGGLSTALSSTELFKAAMQFLSIADFAKTAFVFGGASKADVADEAVEDGPVLYDPERQLNIAFKMSGWSAGLLRLYAKSTYEVLGNPALEQFESTFIVKANVAAQLFDAAFQVTISSSTPLATKLKTATDRRGIAWGASNEAYKVLEKAYGNRTQLVHIGWKPRESWGVSERSAKVGSQTLSVGLIFDATHVSRVMDFGPSAEEQEEALNFRSFWGSRSELRRFKDGSILECVPWEKQAPVELVVEIATVVFKRHLKLDPEAIKLLDSGIDQVLGLSPMDKTSFDMAKRAFVSFEQDIRGLEGMPLHVRRLSPISPALRYASQSIPELRGFFIGPIKPMEVLLYFEASGKWPENLVAIQEAKIGFLLDIHERLTATKEGVLAYLGRENVEQGISNMAYLDVVYSTGAAFRLRIVSEMEETLLQHQVKNKTLETPVHIAAETTLSSIKFLYETLPLHTQTIATACTRLPALSDSIRMVKYWFACQKLTSYFSEELLELFTLHAFLESAPWCMPSSASTGFLRTMSFLSRWDWRDEPLIVDTEGEGGAMSLAERTALRESLAAWRSRDPGLKSLVLFVATPHDSSGHSYTRNGPSKMAAARMTRLAKAACKITRTKEDSLGFLTPQQVTAIFEAPLQDYDVLLHLSTRAINTILKTIGGSSAIGPSALPSAATSQFKNLGLSVPGSSIPLPMTRYPVDVLVAELRKAYGDSMAFFIGGESDDVIGAIWTAKAKDITQTFRVGLPYNFAVPSGEEEHTVELNKKAILLEIARIGGEMIRKIDVVET</sequence>
<dbReference type="PANTHER" id="PTHR17972">
    <property type="entry name" value="NUCLEOLAR RNA-ASSOCIATED PROTEIN"/>
    <property type="match status" value="1"/>
</dbReference>
<gene>
    <name evidence="12" type="primary">UTP22</name>
    <name evidence="12" type="ORF">Cpir12675_006147</name>
</gene>
<dbReference type="Pfam" id="PF03813">
    <property type="entry name" value="Nrap"/>
    <property type="match status" value="1"/>
</dbReference>
<feature type="domain" description="Nrap protein" evidence="10">
    <location>
        <begin position="816"/>
        <end position="970"/>
    </location>
</feature>
<dbReference type="Gene3D" id="3.30.70.3030">
    <property type="match status" value="1"/>
</dbReference>
<evidence type="ECO:0000256" key="4">
    <source>
        <dbReference type="ARBA" id="ARBA00023242"/>
    </source>
</evidence>
<keyword evidence="13" id="KW-1185">Reference proteome</keyword>
<dbReference type="Pfam" id="PF17405">
    <property type="entry name" value="Nrap_D4"/>
    <property type="match status" value="1"/>
</dbReference>
<evidence type="ECO:0000259" key="10">
    <source>
        <dbReference type="Pfam" id="PF17406"/>
    </source>
</evidence>
<proteinExistence type="inferred from homology"/>
<dbReference type="InterPro" id="IPR035367">
    <property type="entry name" value="Nrap_D2"/>
</dbReference>
<comment type="similarity">
    <text evidence="2 5">Belongs to the NRAP family.</text>
</comment>
<evidence type="ECO:0000256" key="2">
    <source>
        <dbReference type="ARBA" id="ARBA00006674"/>
    </source>
</evidence>
<evidence type="ECO:0000256" key="3">
    <source>
        <dbReference type="ARBA" id="ARBA00022884"/>
    </source>
</evidence>
<evidence type="ECO:0000256" key="1">
    <source>
        <dbReference type="ARBA" id="ARBA00004604"/>
    </source>
</evidence>
<keyword evidence="5" id="KW-0687">Ribonucleoprotein</keyword>
<dbReference type="PANTHER" id="PTHR17972:SF0">
    <property type="entry name" value="NUCLEOLAR PROTEIN 6"/>
    <property type="match status" value="1"/>
</dbReference>
<feature type="domain" description="Nrap protein" evidence="9">
    <location>
        <begin position="627"/>
        <end position="813"/>
    </location>
</feature>
<dbReference type="InterPro" id="IPR005554">
    <property type="entry name" value="NOL6/Upt22"/>
</dbReference>
<dbReference type="InterPro" id="IPR035371">
    <property type="entry name" value="Nrap_D6"/>
</dbReference>
<accession>A0ABR3YL39</accession>
<evidence type="ECO:0000256" key="5">
    <source>
        <dbReference type="RuleBase" id="RU364032"/>
    </source>
</evidence>
<dbReference type="Pfam" id="PF17404">
    <property type="entry name" value="Nrap_D3"/>
    <property type="match status" value="1"/>
</dbReference>
<feature type="domain" description="Nrap protein" evidence="7">
    <location>
        <begin position="299"/>
        <end position="447"/>
    </location>
</feature>
<dbReference type="Pfam" id="PF17403">
    <property type="entry name" value="Nrap_D2"/>
    <property type="match status" value="1"/>
</dbReference>
<name>A0ABR3YL39_9PEZI</name>
<keyword evidence="3 5" id="KW-0694">RNA-binding</keyword>
<reference evidence="12 13" key="1">
    <citation type="journal article" date="2024" name="IMA Fungus">
        <title>IMA Genome - F19 : A genome assembly and annotation guide to empower mycologists, including annotated draft genome sequences of Ceratocystis pirilliformis, Diaporthe australafricana, Fusarium ophioides, Paecilomyces lecythidis, and Sporothrix stenoceras.</title>
        <authorList>
            <person name="Aylward J."/>
            <person name="Wilson A.M."/>
            <person name="Visagie C.M."/>
            <person name="Spraker J."/>
            <person name="Barnes I."/>
            <person name="Buitendag C."/>
            <person name="Ceriani C."/>
            <person name="Del Mar Angel L."/>
            <person name="du Plessis D."/>
            <person name="Fuchs T."/>
            <person name="Gasser K."/>
            <person name="Kramer D."/>
            <person name="Li W."/>
            <person name="Munsamy K."/>
            <person name="Piso A."/>
            <person name="Price J.L."/>
            <person name="Sonnekus B."/>
            <person name="Thomas C."/>
            <person name="van der Nest A."/>
            <person name="van Dijk A."/>
            <person name="van Heerden A."/>
            <person name="van Vuuren N."/>
            <person name="Yilmaz N."/>
            <person name="Duong T.A."/>
            <person name="van der Merwe N.A."/>
            <person name="Wingfield M.J."/>
            <person name="Wingfield B.D."/>
        </authorList>
    </citation>
    <scope>NUCLEOTIDE SEQUENCE [LARGE SCALE GENOMIC DNA]</scope>
    <source>
        <strain evidence="12 13">CMW 12675</strain>
    </source>
</reference>
<evidence type="ECO:0000313" key="13">
    <source>
        <dbReference type="Proteomes" id="UP001583280"/>
    </source>
</evidence>
<dbReference type="Proteomes" id="UP001583280">
    <property type="component" value="Unassembled WGS sequence"/>
</dbReference>
<feature type="domain" description="Nrap protein" evidence="8">
    <location>
        <begin position="453"/>
        <end position="605"/>
    </location>
</feature>
<evidence type="ECO:0000259" key="8">
    <source>
        <dbReference type="Pfam" id="PF17404"/>
    </source>
</evidence>
<dbReference type="Pfam" id="PF17407">
    <property type="entry name" value="Nrap_D6"/>
    <property type="match status" value="1"/>
</dbReference>
<comment type="caution">
    <text evidence="12">The sequence shown here is derived from an EMBL/GenBank/DDBJ whole genome shotgun (WGS) entry which is preliminary data.</text>
</comment>
<keyword evidence="5" id="KW-0698">rRNA processing</keyword>
<organism evidence="12 13">
    <name type="scientific">Ceratocystis pirilliformis</name>
    <dbReference type="NCBI Taxonomy" id="259994"/>
    <lineage>
        <taxon>Eukaryota</taxon>
        <taxon>Fungi</taxon>
        <taxon>Dikarya</taxon>
        <taxon>Ascomycota</taxon>
        <taxon>Pezizomycotina</taxon>
        <taxon>Sordariomycetes</taxon>
        <taxon>Hypocreomycetidae</taxon>
        <taxon>Microascales</taxon>
        <taxon>Ceratocystidaceae</taxon>
        <taxon>Ceratocystis</taxon>
    </lineage>
</organism>
<feature type="domain" description="Nrap protein" evidence="6">
    <location>
        <begin position="135"/>
        <end position="295"/>
    </location>
</feature>
<evidence type="ECO:0000259" key="7">
    <source>
        <dbReference type="Pfam" id="PF17403"/>
    </source>
</evidence>
<dbReference type="InterPro" id="IPR035369">
    <property type="entry name" value="Nrap_D4"/>
</dbReference>
<evidence type="ECO:0000313" key="12">
    <source>
        <dbReference type="EMBL" id="KAL1888506.1"/>
    </source>
</evidence>
<dbReference type="InterPro" id="IPR035370">
    <property type="entry name" value="Nrap_D5"/>
</dbReference>
<comment type="subcellular location">
    <subcellularLocation>
        <location evidence="1 5">Nucleus</location>
        <location evidence="1 5">Nucleolus</location>
    </subcellularLocation>
</comment>
<keyword evidence="5" id="KW-0690">Ribosome biogenesis</keyword>
<dbReference type="Gene3D" id="1.10.1410.10">
    <property type="match status" value="1"/>
</dbReference>
<dbReference type="InterPro" id="IPR035082">
    <property type="entry name" value="Nrap_D1"/>
</dbReference>
<dbReference type="EMBL" id="JAWDJO010000258">
    <property type="protein sequence ID" value="KAL1888506.1"/>
    <property type="molecule type" value="Genomic_DNA"/>
</dbReference>
<evidence type="ECO:0000259" key="11">
    <source>
        <dbReference type="Pfam" id="PF17407"/>
    </source>
</evidence>
<keyword evidence="4 5" id="KW-0539">Nucleus</keyword>
<protein>
    <recommendedName>
        <fullName evidence="5">U3 small nucleolar RNA-associated protein 22</fullName>
    </recommendedName>
</protein>